<dbReference type="InterPro" id="IPR036397">
    <property type="entry name" value="RNaseH_sf"/>
</dbReference>
<dbReference type="Pfam" id="PF22936">
    <property type="entry name" value="Pol_BBD"/>
    <property type="match status" value="1"/>
</dbReference>
<protein>
    <submittedName>
        <fullName evidence="7">Retrovirus-related Pol polyprotein from transposon RE1</fullName>
    </submittedName>
</protein>
<evidence type="ECO:0000256" key="1">
    <source>
        <dbReference type="ARBA" id="ARBA00022670"/>
    </source>
</evidence>
<evidence type="ECO:0000313" key="7">
    <source>
        <dbReference type="EMBL" id="RVW79506.1"/>
    </source>
</evidence>
<evidence type="ECO:0000256" key="4">
    <source>
        <dbReference type="ARBA" id="ARBA00022801"/>
    </source>
</evidence>
<feature type="compositionally biased region" description="Acidic residues" evidence="5">
    <location>
        <begin position="14"/>
        <end position="31"/>
    </location>
</feature>
<feature type="domain" description="Integrase catalytic" evidence="6">
    <location>
        <begin position="294"/>
        <end position="470"/>
    </location>
</feature>
<proteinExistence type="predicted"/>
<dbReference type="GO" id="GO:0003676">
    <property type="term" value="F:nucleic acid binding"/>
    <property type="evidence" value="ECO:0007669"/>
    <property type="project" value="InterPro"/>
</dbReference>
<evidence type="ECO:0000256" key="5">
    <source>
        <dbReference type="SAM" id="MobiDB-lite"/>
    </source>
</evidence>
<dbReference type="Pfam" id="PF00665">
    <property type="entry name" value="rve"/>
    <property type="match status" value="1"/>
</dbReference>
<dbReference type="Pfam" id="PF07727">
    <property type="entry name" value="RVT_2"/>
    <property type="match status" value="1"/>
</dbReference>
<feature type="region of interest" description="Disordered" evidence="5">
    <location>
        <begin position="14"/>
        <end position="38"/>
    </location>
</feature>
<keyword evidence="1" id="KW-0645">Protease</keyword>
<keyword evidence="3" id="KW-0064">Aspartyl protease</keyword>
<keyword evidence="4" id="KW-0378">Hydrolase</keyword>
<dbReference type="EMBL" id="QGNW01000280">
    <property type="protein sequence ID" value="RVW79506.1"/>
    <property type="molecule type" value="Genomic_DNA"/>
</dbReference>
<comment type="caution">
    <text evidence="7">The sequence shown here is derived from an EMBL/GenBank/DDBJ whole genome shotgun (WGS) entry which is preliminary data.</text>
</comment>
<dbReference type="InterPro" id="IPR043502">
    <property type="entry name" value="DNA/RNA_pol_sf"/>
</dbReference>
<dbReference type="InterPro" id="IPR025724">
    <property type="entry name" value="GAG-pre-integrase_dom"/>
</dbReference>
<evidence type="ECO:0000256" key="2">
    <source>
        <dbReference type="ARBA" id="ARBA00022723"/>
    </source>
</evidence>
<dbReference type="GO" id="GO:0006508">
    <property type="term" value="P:proteolysis"/>
    <property type="evidence" value="ECO:0007669"/>
    <property type="project" value="UniProtKB-KW"/>
</dbReference>
<dbReference type="SUPFAM" id="SSF56672">
    <property type="entry name" value="DNA/RNA polymerases"/>
    <property type="match status" value="1"/>
</dbReference>
<dbReference type="InterPro" id="IPR039537">
    <property type="entry name" value="Retrotran_Ty1/copia-like"/>
</dbReference>
<dbReference type="CDD" id="cd09272">
    <property type="entry name" value="RNase_HI_RT_Ty1"/>
    <property type="match status" value="1"/>
</dbReference>
<reference evidence="7 8" key="1">
    <citation type="journal article" date="2018" name="PLoS Genet.">
        <title>Population sequencing reveals clonal diversity and ancestral inbreeding in the grapevine cultivar Chardonnay.</title>
        <authorList>
            <person name="Roach M.J."/>
            <person name="Johnson D.L."/>
            <person name="Bohlmann J."/>
            <person name="van Vuuren H.J."/>
            <person name="Jones S.J."/>
            <person name="Pretorius I.S."/>
            <person name="Schmidt S.A."/>
            <person name="Borneman A.R."/>
        </authorList>
    </citation>
    <scope>NUCLEOTIDE SEQUENCE [LARGE SCALE GENOMIC DNA]</scope>
    <source>
        <strain evidence="8">cv. Chardonnay</strain>
        <tissue evidence="7">Leaf</tissue>
    </source>
</reference>
<dbReference type="PANTHER" id="PTHR42648:SF18">
    <property type="entry name" value="RETROTRANSPOSON, UNCLASSIFIED-LIKE PROTEIN"/>
    <property type="match status" value="1"/>
</dbReference>
<keyword evidence="2" id="KW-0479">Metal-binding</keyword>
<sequence length="1040" mass="120141">MKIEVIHLEVAELDEEEQEEEMEEVEEDSTMEESSLTKKAHRSQSVIFVKEVVMLKKIVGSKGSLNASIVKIWACPKRLQIKNNQQASCAEEKEADENMFYACQSAAEQKNNVWFLDSGCTNHMTGNKNIFLDMDTTINSQVKMGNGDSVNVKGKGTVGIQTKVGTKYIRDVLLVLALEQNLLSVGQLVVEHGYKLHFEDNECTIYDKEQRRNLVKKIKMEKNRSFPIVFKYVENVALRMEDVEEAWLWHRRFGHLNFNSLKMLCQRKMVQGLPNTIEEKNEVCDGCALGKHHRQSFPKGVAWRAKKVLELIHTDICGPMSTPSQGNNKYFVLFIDDFTRMTWVFFMKQKSEVFSIFKKFKSFVEKQSGCYIKTLRSDRGMEYTSSQFGNFCEDEGVERQLTVAYTPQQNGVVERKNQTVMEMAKAMLYEKGLPKIFWAEVVNTVVYLLNRCPTKALLNKTPIEAWSGRKPSVRHFKVFGCLCYSQVPKERRSKLDETSEKCIFMAAWNWEEGKILKKTIVVDELQTKHQLKLEMAALQLHHLKNPQDQFHYLPQLSLQLQAHEDWRKAMEKEIDVIEKNETWQLVEKPKDKEIIGVKWIFRVKYHSDGRVQRLKARLVAKGYSQQPGVDFHETFAPVARLDTIRTIIAVAAQKGWLLYQLDIKSAFLNGKLEEEIYVEQPQGFVVDGEENKVYKLKKALYGLKQAPRAWYTQIDNYFIENGFIRSKSEPTLYVKSKDNSQILIVALYVDDLIFTGNDEKMVEKFRNEMMKKYEMSDMGLLHYFLGIEVYQEEDGVFICQKRYVEHILKNFGMAGCNPVSTPLVVNVKLRKEDGGKMVDETHFRSLVGNLLYLTATRPDIMFAASLLSRFMHYPSHLHLGAAKRVLRYLQGTVELGIKYFRNIEVKLIGHCDSAISWVSKKQGSVAQSSAEAEYISASLATSQAIWLRRILEDIKEKQNEATYLLCDNKFAIAIAKTYVFHSRTRHIAVKYHFIKEAISDGEVQLMYCKSEEQVADIFTKALPLEKLFTSESFWSRETSH</sequence>
<dbReference type="PROSITE" id="PS50994">
    <property type="entry name" value="INTEGRASE"/>
    <property type="match status" value="1"/>
</dbReference>
<dbReference type="GO" id="GO:0015074">
    <property type="term" value="P:DNA integration"/>
    <property type="evidence" value="ECO:0007669"/>
    <property type="project" value="InterPro"/>
</dbReference>
<dbReference type="SUPFAM" id="SSF53098">
    <property type="entry name" value="Ribonuclease H-like"/>
    <property type="match status" value="1"/>
</dbReference>
<organism evidence="7 8">
    <name type="scientific">Vitis vinifera</name>
    <name type="common">Grape</name>
    <dbReference type="NCBI Taxonomy" id="29760"/>
    <lineage>
        <taxon>Eukaryota</taxon>
        <taxon>Viridiplantae</taxon>
        <taxon>Streptophyta</taxon>
        <taxon>Embryophyta</taxon>
        <taxon>Tracheophyta</taxon>
        <taxon>Spermatophyta</taxon>
        <taxon>Magnoliopsida</taxon>
        <taxon>eudicotyledons</taxon>
        <taxon>Gunneridae</taxon>
        <taxon>Pentapetalae</taxon>
        <taxon>rosids</taxon>
        <taxon>Vitales</taxon>
        <taxon>Vitaceae</taxon>
        <taxon>Viteae</taxon>
        <taxon>Vitis</taxon>
    </lineage>
</organism>
<dbReference type="Proteomes" id="UP000288805">
    <property type="component" value="Unassembled WGS sequence"/>
</dbReference>
<dbReference type="AlphaFoldDB" id="A0A438H4J7"/>
<evidence type="ECO:0000256" key="3">
    <source>
        <dbReference type="ARBA" id="ARBA00022750"/>
    </source>
</evidence>
<gene>
    <name evidence="7" type="primary">RE1_2618</name>
    <name evidence="7" type="ORF">CK203_050093</name>
</gene>
<name>A0A438H4J7_VITVI</name>
<dbReference type="InterPro" id="IPR012337">
    <property type="entry name" value="RNaseH-like_sf"/>
</dbReference>
<dbReference type="InterPro" id="IPR013103">
    <property type="entry name" value="RVT_2"/>
</dbReference>
<dbReference type="Gene3D" id="3.30.420.10">
    <property type="entry name" value="Ribonuclease H-like superfamily/Ribonuclease H"/>
    <property type="match status" value="1"/>
</dbReference>
<dbReference type="GO" id="GO:0004190">
    <property type="term" value="F:aspartic-type endopeptidase activity"/>
    <property type="evidence" value="ECO:0007669"/>
    <property type="project" value="UniProtKB-KW"/>
</dbReference>
<evidence type="ECO:0000313" key="8">
    <source>
        <dbReference type="Proteomes" id="UP000288805"/>
    </source>
</evidence>
<dbReference type="PANTHER" id="PTHR42648">
    <property type="entry name" value="TRANSPOSASE, PUTATIVE-RELATED"/>
    <property type="match status" value="1"/>
</dbReference>
<accession>A0A438H4J7</accession>
<dbReference type="GO" id="GO:0046872">
    <property type="term" value="F:metal ion binding"/>
    <property type="evidence" value="ECO:0007669"/>
    <property type="project" value="UniProtKB-KW"/>
</dbReference>
<dbReference type="InterPro" id="IPR001584">
    <property type="entry name" value="Integrase_cat-core"/>
</dbReference>
<dbReference type="Pfam" id="PF13976">
    <property type="entry name" value="gag_pre-integrs"/>
    <property type="match status" value="1"/>
</dbReference>
<dbReference type="InterPro" id="IPR054722">
    <property type="entry name" value="PolX-like_BBD"/>
</dbReference>
<evidence type="ECO:0000259" key="6">
    <source>
        <dbReference type="PROSITE" id="PS50994"/>
    </source>
</evidence>